<dbReference type="EMBL" id="JAECZO010000003">
    <property type="protein sequence ID" value="KAK7200105.1"/>
    <property type="molecule type" value="Genomic_DNA"/>
</dbReference>
<evidence type="ECO:0000313" key="2">
    <source>
        <dbReference type="EMBL" id="KAK7200105.1"/>
    </source>
</evidence>
<evidence type="ECO:0000313" key="3">
    <source>
        <dbReference type="Proteomes" id="UP001430356"/>
    </source>
</evidence>
<evidence type="ECO:0000256" key="1">
    <source>
        <dbReference type="SAM" id="Phobius"/>
    </source>
</evidence>
<keyword evidence="3" id="KW-1185">Reference proteome</keyword>
<proteinExistence type="predicted"/>
<protein>
    <submittedName>
        <fullName evidence="2">Uncharacterized protein</fullName>
    </submittedName>
</protein>
<sequence length="210" mass="22871">MVSESGRTSDRGPAAAAAAALQSTSTTARLPYRRPLRIFIPTVMLFVLMNYLAFNTEVDESGTTLVLPEYVREPAMQRYRQRSEAATTSSAAASLRPLPFHAALFFEETVMGTLFQVGRVVFRSHTGIQIACVIAWFAHFFELGVCFRICWSCNASLPVTLRYLFCVAVGGITQLSPLLKARDAWVTEVRASAAGAAAETAAAPKAKKTQ</sequence>
<gene>
    <name evidence="2" type="ORF">NESM_000060400</name>
</gene>
<reference evidence="2 3" key="1">
    <citation type="journal article" date="2021" name="MBio">
        <title>A New Model Trypanosomatid, Novymonas esmeraldas: Genomic Perception of Its 'Candidatus Pandoraea novymonadis' Endosymbiont.</title>
        <authorList>
            <person name="Zakharova A."/>
            <person name="Saura A."/>
            <person name="Butenko A."/>
            <person name="Podesvova L."/>
            <person name="Warmusova S."/>
            <person name="Kostygov A.Y."/>
            <person name="Nenarokova A."/>
            <person name="Lukes J."/>
            <person name="Opperdoes F.R."/>
            <person name="Yurchenko V."/>
        </authorList>
    </citation>
    <scope>NUCLEOTIDE SEQUENCE [LARGE SCALE GENOMIC DNA]</scope>
    <source>
        <strain evidence="2 3">E262AT.01</strain>
    </source>
</reference>
<name>A0AAW0F4C0_9TRYP</name>
<dbReference type="AlphaFoldDB" id="A0AAW0F4C0"/>
<accession>A0AAW0F4C0</accession>
<organism evidence="2 3">
    <name type="scientific">Novymonas esmeraldas</name>
    <dbReference type="NCBI Taxonomy" id="1808958"/>
    <lineage>
        <taxon>Eukaryota</taxon>
        <taxon>Discoba</taxon>
        <taxon>Euglenozoa</taxon>
        <taxon>Kinetoplastea</taxon>
        <taxon>Metakinetoplastina</taxon>
        <taxon>Trypanosomatida</taxon>
        <taxon>Trypanosomatidae</taxon>
        <taxon>Novymonas</taxon>
    </lineage>
</organism>
<comment type="caution">
    <text evidence="2">The sequence shown here is derived from an EMBL/GenBank/DDBJ whole genome shotgun (WGS) entry which is preliminary data.</text>
</comment>
<keyword evidence="1" id="KW-0472">Membrane</keyword>
<keyword evidence="1" id="KW-0812">Transmembrane</keyword>
<keyword evidence="1" id="KW-1133">Transmembrane helix</keyword>
<dbReference type="Proteomes" id="UP001430356">
    <property type="component" value="Unassembled WGS sequence"/>
</dbReference>
<feature type="transmembrane region" description="Helical" evidence="1">
    <location>
        <begin position="36"/>
        <end position="54"/>
    </location>
</feature>